<name>A0A427AZG8_ENSVE</name>
<reference evidence="1 2" key="1">
    <citation type="journal article" date="2014" name="Agronomy (Basel)">
        <title>A Draft Genome Sequence for Ensete ventricosum, the Drought-Tolerant Tree Against Hunger.</title>
        <authorList>
            <person name="Harrison J."/>
            <person name="Moore K.A."/>
            <person name="Paszkiewicz K."/>
            <person name="Jones T."/>
            <person name="Grant M."/>
            <person name="Ambacheew D."/>
            <person name="Muzemil S."/>
            <person name="Studholme D.J."/>
        </authorList>
    </citation>
    <scope>NUCLEOTIDE SEQUENCE [LARGE SCALE GENOMIC DNA]</scope>
</reference>
<organism evidence="1 2">
    <name type="scientific">Ensete ventricosum</name>
    <name type="common">Abyssinian banana</name>
    <name type="synonym">Musa ensete</name>
    <dbReference type="NCBI Taxonomy" id="4639"/>
    <lineage>
        <taxon>Eukaryota</taxon>
        <taxon>Viridiplantae</taxon>
        <taxon>Streptophyta</taxon>
        <taxon>Embryophyta</taxon>
        <taxon>Tracheophyta</taxon>
        <taxon>Spermatophyta</taxon>
        <taxon>Magnoliopsida</taxon>
        <taxon>Liliopsida</taxon>
        <taxon>Zingiberales</taxon>
        <taxon>Musaceae</taxon>
        <taxon>Ensete</taxon>
    </lineage>
</organism>
<dbReference type="Proteomes" id="UP000287651">
    <property type="component" value="Unassembled WGS sequence"/>
</dbReference>
<sequence>MSDGVFRRLTVAESPRMAVDPPVPWFQGYYNQRIGQSQVQASGRSEDDKVGNSPGVRWELAEDIGSLSGWRKGVRREKTEIRFKIIEGSRKA</sequence>
<comment type="caution">
    <text evidence="1">The sequence shown here is derived from an EMBL/GenBank/DDBJ whole genome shotgun (WGS) entry which is preliminary data.</text>
</comment>
<accession>A0A427AZG8</accession>
<proteinExistence type="predicted"/>
<gene>
    <name evidence="1" type="ORF">B296_00003308</name>
</gene>
<dbReference type="EMBL" id="AMZH03000899">
    <property type="protein sequence ID" value="RRT81496.1"/>
    <property type="molecule type" value="Genomic_DNA"/>
</dbReference>
<evidence type="ECO:0000313" key="2">
    <source>
        <dbReference type="Proteomes" id="UP000287651"/>
    </source>
</evidence>
<evidence type="ECO:0000313" key="1">
    <source>
        <dbReference type="EMBL" id="RRT81496.1"/>
    </source>
</evidence>
<protein>
    <submittedName>
        <fullName evidence="1">Uncharacterized protein</fullName>
    </submittedName>
</protein>
<dbReference type="AlphaFoldDB" id="A0A427AZG8"/>